<comment type="caution">
    <text evidence="2">The sequence shown here is derived from an EMBL/GenBank/DDBJ whole genome shotgun (WGS) entry which is preliminary data.</text>
</comment>
<name>A0A8J4U595_CLAMG</name>
<reference evidence="2" key="1">
    <citation type="submission" date="2020-07" db="EMBL/GenBank/DDBJ databases">
        <title>Clarias magur genome sequencing, assembly and annotation.</title>
        <authorList>
            <person name="Kushwaha B."/>
            <person name="Kumar R."/>
            <person name="Das P."/>
            <person name="Joshi C.G."/>
            <person name="Kumar D."/>
            <person name="Nagpure N.S."/>
            <person name="Pandey M."/>
            <person name="Agarwal S."/>
            <person name="Srivastava S."/>
            <person name="Singh M."/>
            <person name="Sahoo L."/>
            <person name="Jayasankar P."/>
            <person name="Meher P.K."/>
            <person name="Koringa P.G."/>
            <person name="Iquebal M.A."/>
            <person name="Das S.P."/>
            <person name="Bit A."/>
            <person name="Patnaik S."/>
            <person name="Patel N."/>
            <person name="Shah T.M."/>
            <person name="Hinsu A."/>
            <person name="Jena J.K."/>
        </authorList>
    </citation>
    <scope>NUCLEOTIDE SEQUENCE</scope>
    <source>
        <strain evidence="2">CIFAMagur01</strain>
        <tissue evidence="2">Testis</tissue>
    </source>
</reference>
<protein>
    <submittedName>
        <fullName evidence="2">Pro-FMRFamide-related neuropeptide VF</fullName>
    </submittedName>
</protein>
<evidence type="ECO:0000256" key="1">
    <source>
        <dbReference type="SAM" id="MobiDB-lite"/>
    </source>
</evidence>
<dbReference type="GO" id="GO:0007218">
    <property type="term" value="P:neuropeptide signaling pathway"/>
    <property type="evidence" value="ECO:0007669"/>
    <property type="project" value="UniProtKB-KW"/>
</dbReference>
<feature type="compositionally biased region" description="Basic residues" evidence="1">
    <location>
        <begin position="8"/>
        <end position="18"/>
    </location>
</feature>
<feature type="compositionally biased region" description="Polar residues" evidence="1">
    <location>
        <begin position="30"/>
        <end position="51"/>
    </location>
</feature>
<keyword evidence="2" id="KW-0527">Neuropeptide</keyword>
<dbReference type="EMBL" id="QNUK01000145">
    <property type="protein sequence ID" value="KAF5900088.1"/>
    <property type="molecule type" value="Genomic_DNA"/>
</dbReference>
<keyword evidence="3" id="KW-1185">Reference proteome</keyword>
<sequence length="65" mass="7163">MLLNKGMLRVRGKLSRRRPGGDRREGLSHAITSVAPTDSRLVTQEISSPSSPGRLEPSDQKQHTL</sequence>
<gene>
    <name evidence="2" type="primary">npvf</name>
    <name evidence="2" type="ORF">DAT39_010183</name>
</gene>
<dbReference type="Proteomes" id="UP000727407">
    <property type="component" value="Unassembled WGS sequence"/>
</dbReference>
<evidence type="ECO:0000313" key="3">
    <source>
        <dbReference type="Proteomes" id="UP000727407"/>
    </source>
</evidence>
<feature type="compositionally biased region" description="Basic and acidic residues" evidence="1">
    <location>
        <begin position="56"/>
        <end position="65"/>
    </location>
</feature>
<dbReference type="AlphaFoldDB" id="A0A8J4U595"/>
<organism evidence="2 3">
    <name type="scientific">Clarias magur</name>
    <name type="common">Asian catfish</name>
    <name type="synonym">Macropteronotus magur</name>
    <dbReference type="NCBI Taxonomy" id="1594786"/>
    <lineage>
        <taxon>Eukaryota</taxon>
        <taxon>Metazoa</taxon>
        <taxon>Chordata</taxon>
        <taxon>Craniata</taxon>
        <taxon>Vertebrata</taxon>
        <taxon>Euteleostomi</taxon>
        <taxon>Actinopterygii</taxon>
        <taxon>Neopterygii</taxon>
        <taxon>Teleostei</taxon>
        <taxon>Ostariophysi</taxon>
        <taxon>Siluriformes</taxon>
        <taxon>Clariidae</taxon>
        <taxon>Clarias</taxon>
    </lineage>
</organism>
<accession>A0A8J4U595</accession>
<feature type="region of interest" description="Disordered" evidence="1">
    <location>
        <begin position="1"/>
        <end position="65"/>
    </location>
</feature>
<evidence type="ECO:0000313" key="2">
    <source>
        <dbReference type="EMBL" id="KAF5900088.1"/>
    </source>
</evidence>
<proteinExistence type="predicted"/>